<evidence type="ECO:0000313" key="3">
    <source>
        <dbReference type="Proteomes" id="UP000694393"/>
    </source>
</evidence>
<dbReference type="GO" id="GO:0030130">
    <property type="term" value="C:clathrin coat of trans-Golgi network vesicle"/>
    <property type="evidence" value="ECO:0007669"/>
    <property type="project" value="TreeGrafter"/>
</dbReference>
<dbReference type="PANTHER" id="PTHR15463">
    <property type="entry name" value="AP1 GAMMA SUBUNIT BINDING PROTEIN 1"/>
    <property type="match status" value="1"/>
</dbReference>
<dbReference type="Ensembl" id="ENSPCET00000003960.1">
    <property type="protein sequence ID" value="ENSPCEP00000003834.1"/>
    <property type="gene ID" value="ENSPCEG00000003055.1"/>
</dbReference>
<keyword evidence="3" id="KW-1185">Reference proteome</keyword>
<dbReference type="Proteomes" id="UP000694393">
    <property type="component" value="Unplaced"/>
</dbReference>
<dbReference type="AlphaFoldDB" id="A0A8C8VFA6"/>
<dbReference type="InterPro" id="IPR039656">
    <property type="entry name" value="SYNRG"/>
</dbReference>
<dbReference type="Pfam" id="PF25999">
    <property type="entry name" value="SYNRG_C"/>
    <property type="match status" value="1"/>
</dbReference>
<protein>
    <recommendedName>
        <fullName evidence="1">Synergin gamma C-terminal domain-containing protein</fullName>
    </recommendedName>
</protein>
<dbReference type="PANTHER" id="PTHR15463:SF2">
    <property type="entry name" value="SYNERGIN GAMMA"/>
    <property type="match status" value="1"/>
</dbReference>
<name>A0A8C8VFA6_9SAUR</name>
<organism evidence="2 3">
    <name type="scientific">Pelusios castaneus</name>
    <name type="common">West African mud turtle</name>
    <dbReference type="NCBI Taxonomy" id="367368"/>
    <lineage>
        <taxon>Eukaryota</taxon>
        <taxon>Metazoa</taxon>
        <taxon>Chordata</taxon>
        <taxon>Craniata</taxon>
        <taxon>Vertebrata</taxon>
        <taxon>Euteleostomi</taxon>
        <taxon>Archelosauria</taxon>
        <taxon>Testudinata</taxon>
        <taxon>Testudines</taxon>
        <taxon>Pleurodira</taxon>
        <taxon>Pelomedusidae</taxon>
        <taxon>Pelusios</taxon>
    </lineage>
</organism>
<accession>A0A8C8VFA6</accession>
<proteinExistence type="predicted"/>
<dbReference type="InterPro" id="IPR059024">
    <property type="entry name" value="SYNRG_C"/>
</dbReference>
<sequence>MAAPPAHLRAPSANRLSKVIEQANEILSCISQPSVCSEVLLSAAGTAYISGLAEVYRVSKRVERGMKTRKGGSEQMQPSLREVDLAWNNLQAFLSLSPTVLQKLLSEPSLGSEIHSPGPDSAPDEVCGICLTEVKGNPEVSAANPVCFYGLSAVLPE</sequence>
<reference evidence="2" key="2">
    <citation type="submission" date="2025-09" db="UniProtKB">
        <authorList>
            <consortium name="Ensembl"/>
        </authorList>
    </citation>
    <scope>IDENTIFICATION</scope>
</reference>
<feature type="domain" description="Synergin gamma C-terminal" evidence="1">
    <location>
        <begin position="17"/>
        <end position="139"/>
    </location>
</feature>
<evidence type="ECO:0000313" key="2">
    <source>
        <dbReference type="Ensembl" id="ENSPCEP00000003834.1"/>
    </source>
</evidence>
<evidence type="ECO:0000259" key="1">
    <source>
        <dbReference type="Pfam" id="PF25999"/>
    </source>
</evidence>
<reference evidence="2" key="1">
    <citation type="submission" date="2025-08" db="UniProtKB">
        <authorList>
            <consortium name="Ensembl"/>
        </authorList>
    </citation>
    <scope>IDENTIFICATION</scope>
</reference>